<sequence length="101" mass="11098">MDKKRFQRSWAASLAIFCVALVLLAGFVQVVHAHPIGQVDHEGCSLCNTAHHVVQTVSLITVAVAIHPVWRVAAEKPLERPRQKFLHKLANRPPPVSPIAA</sequence>
<dbReference type="EMBL" id="CP060394">
    <property type="protein sequence ID" value="QNI31485.1"/>
    <property type="molecule type" value="Genomic_DNA"/>
</dbReference>
<accession>A0A7G8BG15</accession>
<dbReference type="RefSeq" id="WP_186742145.1">
    <property type="nucleotide sequence ID" value="NZ_CP060394.1"/>
</dbReference>
<dbReference type="AlphaFoldDB" id="A0A7G8BG15"/>
<protein>
    <recommendedName>
        <fullName evidence="3">DUF2607 family protein</fullName>
    </recommendedName>
</protein>
<keyword evidence="2" id="KW-1185">Reference proteome</keyword>
<evidence type="ECO:0000313" key="2">
    <source>
        <dbReference type="Proteomes" id="UP000515312"/>
    </source>
</evidence>
<proteinExistence type="predicted"/>
<reference evidence="1 2" key="1">
    <citation type="submission" date="2020-08" db="EMBL/GenBank/DDBJ databases">
        <title>Edaphobacter telluris sp. nov. and Acidobacterium dinghuensis sp. nov., two acidobacteria isolated from forest soil.</title>
        <authorList>
            <person name="Fu J."/>
            <person name="Qiu L."/>
        </authorList>
    </citation>
    <scope>NUCLEOTIDE SEQUENCE [LARGE SCALE GENOMIC DNA]</scope>
    <source>
        <strain evidence="1">4Y35</strain>
    </source>
</reference>
<dbReference type="Proteomes" id="UP000515312">
    <property type="component" value="Chromosome"/>
</dbReference>
<gene>
    <name evidence="1" type="ORF">H7849_20780</name>
</gene>
<organism evidence="1 2">
    <name type="scientific">Alloacidobacterium dinghuense</name>
    <dbReference type="NCBI Taxonomy" id="2763107"/>
    <lineage>
        <taxon>Bacteria</taxon>
        <taxon>Pseudomonadati</taxon>
        <taxon>Acidobacteriota</taxon>
        <taxon>Terriglobia</taxon>
        <taxon>Terriglobales</taxon>
        <taxon>Acidobacteriaceae</taxon>
        <taxon>Alloacidobacterium</taxon>
    </lineage>
</organism>
<dbReference type="KEGG" id="adin:H7849_20780"/>
<name>A0A7G8BG15_9BACT</name>
<evidence type="ECO:0000313" key="1">
    <source>
        <dbReference type="EMBL" id="QNI31485.1"/>
    </source>
</evidence>
<evidence type="ECO:0008006" key="3">
    <source>
        <dbReference type="Google" id="ProtNLM"/>
    </source>
</evidence>